<name>A0ABS6A5U5_9GAMM</name>
<evidence type="ECO:0000313" key="2">
    <source>
        <dbReference type="EMBL" id="MBU2873361.1"/>
    </source>
</evidence>
<dbReference type="Pfam" id="PF10137">
    <property type="entry name" value="CAP12-PCTIR_TIR"/>
    <property type="match status" value="1"/>
</dbReference>
<sequence>MSFFHIVVETNEKNKNGHFIKVIECDRTDLEEIRDEIIRPYVLRDEILVDGAYLEFSKIRSLKIKQTERDASGTADVANSNIPPNFIVFLSTEDVISGDGYTTDLTRNLIKEVKDSVANESKKEAPPVNLASDNKKVFVVHGHDSAAKSEMARFLEKANLEPIVLHEQTSSSRTIIEKIEANSDVGYAVILYTPCDIGAKKSESPELKSRARQNVVFEHGYFIGRLGRPRVSALLVDGVEAPNDISGVVYIDLDLRGAWKLDLAKELREAGYTVDLSALL</sequence>
<dbReference type="Proteomes" id="UP000753376">
    <property type="component" value="Unassembled WGS sequence"/>
</dbReference>
<accession>A0ABS6A5U5</accession>
<gene>
    <name evidence="2" type="ORF">KO508_04985</name>
</gene>
<protein>
    <submittedName>
        <fullName evidence="2">Nucleotide-binding protein</fullName>
    </submittedName>
</protein>
<dbReference type="RefSeq" id="WP_216007186.1">
    <property type="nucleotide sequence ID" value="NZ_JAHKPV010000001.1"/>
</dbReference>
<organism evidence="2 3">
    <name type="scientific">Marinobacter salexigens</name>
    <dbReference type="NCBI Taxonomy" id="1925763"/>
    <lineage>
        <taxon>Bacteria</taxon>
        <taxon>Pseudomonadati</taxon>
        <taxon>Pseudomonadota</taxon>
        <taxon>Gammaproteobacteria</taxon>
        <taxon>Pseudomonadales</taxon>
        <taxon>Marinobacteraceae</taxon>
        <taxon>Marinobacter</taxon>
    </lineage>
</organism>
<proteinExistence type="predicted"/>
<comment type="caution">
    <text evidence="2">The sequence shown here is derived from an EMBL/GenBank/DDBJ whole genome shotgun (WGS) entry which is preliminary data.</text>
</comment>
<feature type="domain" description="CD-NTase-associated protein 12/Pycsar effector protein TIR" evidence="1">
    <location>
        <begin position="136"/>
        <end position="254"/>
    </location>
</feature>
<dbReference type="InterPro" id="IPR019302">
    <property type="entry name" value="CAP12/PCTIR_TIR_dom"/>
</dbReference>
<reference evidence="2 3" key="1">
    <citation type="submission" date="2021-05" db="EMBL/GenBank/DDBJ databases">
        <title>Draft genomes of bacteria isolated from model marine particles.</title>
        <authorList>
            <person name="Datta M.S."/>
            <person name="Schwartzman J.A."/>
            <person name="Enke T.N."/>
            <person name="Saavedra J."/>
            <person name="Cermak N."/>
            <person name="Cordero O.X."/>
        </authorList>
    </citation>
    <scope>NUCLEOTIDE SEQUENCE [LARGE SCALE GENOMIC DNA]</scope>
    <source>
        <strain evidence="2 3">D2M19</strain>
    </source>
</reference>
<dbReference type="EMBL" id="JAHKPV010000001">
    <property type="protein sequence ID" value="MBU2873361.1"/>
    <property type="molecule type" value="Genomic_DNA"/>
</dbReference>
<evidence type="ECO:0000313" key="3">
    <source>
        <dbReference type="Proteomes" id="UP000753376"/>
    </source>
</evidence>
<evidence type="ECO:0000259" key="1">
    <source>
        <dbReference type="Pfam" id="PF10137"/>
    </source>
</evidence>
<keyword evidence="3" id="KW-1185">Reference proteome</keyword>